<keyword evidence="8" id="KW-0548">Nucleotidyltransferase</keyword>
<dbReference type="InterPro" id="IPR000374">
    <property type="entry name" value="PC_trans"/>
</dbReference>
<accession>A0A3B0XQD2</accession>
<feature type="transmembrane region" description="Helical" evidence="7">
    <location>
        <begin position="136"/>
        <end position="154"/>
    </location>
</feature>
<keyword evidence="5 7" id="KW-1133">Transmembrane helix</keyword>
<feature type="transmembrane region" description="Helical" evidence="7">
    <location>
        <begin position="232"/>
        <end position="251"/>
    </location>
</feature>
<feature type="transmembrane region" description="Helical" evidence="7">
    <location>
        <begin position="166"/>
        <end position="185"/>
    </location>
</feature>
<dbReference type="PANTHER" id="PTHR43535:SF1">
    <property type="entry name" value="PHOSPHATIDATE CYTIDYLYLTRANSFERASE"/>
    <property type="match status" value="1"/>
</dbReference>
<evidence type="ECO:0000256" key="5">
    <source>
        <dbReference type="ARBA" id="ARBA00022989"/>
    </source>
</evidence>
<name>A0A3B0XQD2_9ZZZZ</name>
<dbReference type="EC" id="2.7.7.41" evidence="8"/>
<organism evidence="8">
    <name type="scientific">hydrothermal vent metagenome</name>
    <dbReference type="NCBI Taxonomy" id="652676"/>
    <lineage>
        <taxon>unclassified sequences</taxon>
        <taxon>metagenomes</taxon>
        <taxon>ecological metagenomes</taxon>
    </lineage>
</organism>
<dbReference type="PANTHER" id="PTHR43535">
    <property type="entry name" value="PHOSPHATIDATE CYTIDYLYLTRANSFERASE"/>
    <property type="match status" value="1"/>
</dbReference>
<feature type="transmembrane region" description="Helical" evidence="7">
    <location>
        <begin position="110"/>
        <end position="129"/>
    </location>
</feature>
<evidence type="ECO:0000256" key="4">
    <source>
        <dbReference type="ARBA" id="ARBA00022692"/>
    </source>
</evidence>
<sequence>MNLLILSIILLLLLANTITQYQFVTKNTAESRNNRIRVRTWWLICTICIAVFYSGGWVVTAFVYTLTCWAAFEVSKLLNLQLNSIIILAFISALTGYHAITAAFPEYQFIYFSLPFLILLFSVLTQTLYSSKRLKTPLLLVLCITSIFSIQLIMHKSNPIAFDSTLIILYLFFISAANDIFQYISGKTLGRTALAPGLSPNKTIEGAIGGIVLTVIFNIIALPYIISVSWISAALIGAFIAILGIIGDLHISYLKRQANVKDSGTSLPGHGGLLDRIDSLILTAPGFGLSLTLLPININT</sequence>
<dbReference type="GO" id="GO:0009273">
    <property type="term" value="P:peptidoglycan-based cell wall biogenesis"/>
    <property type="evidence" value="ECO:0007669"/>
    <property type="project" value="TreeGrafter"/>
</dbReference>
<feature type="transmembrane region" description="Helical" evidence="7">
    <location>
        <begin position="41"/>
        <end position="72"/>
    </location>
</feature>
<proteinExistence type="inferred from homology"/>
<dbReference type="GO" id="GO:0004605">
    <property type="term" value="F:phosphatidate cytidylyltransferase activity"/>
    <property type="evidence" value="ECO:0007669"/>
    <property type="project" value="UniProtKB-EC"/>
</dbReference>
<dbReference type="AlphaFoldDB" id="A0A3B0XQD2"/>
<evidence type="ECO:0000256" key="1">
    <source>
        <dbReference type="ARBA" id="ARBA00004141"/>
    </source>
</evidence>
<dbReference type="GO" id="GO:0005886">
    <property type="term" value="C:plasma membrane"/>
    <property type="evidence" value="ECO:0007669"/>
    <property type="project" value="TreeGrafter"/>
</dbReference>
<dbReference type="PROSITE" id="PS01315">
    <property type="entry name" value="CDS"/>
    <property type="match status" value="1"/>
</dbReference>
<keyword evidence="4 7" id="KW-0812">Transmembrane</keyword>
<reference evidence="8" key="1">
    <citation type="submission" date="2018-06" db="EMBL/GenBank/DDBJ databases">
        <authorList>
            <person name="Zhirakovskaya E."/>
        </authorList>
    </citation>
    <scope>NUCLEOTIDE SEQUENCE</scope>
</reference>
<evidence type="ECO:0000256" key="6">
    <source>
        <dbReference type="ARBA" id="ARBA00023136"/>
    </source>
</evidence>
<evidence type="ECO:0000256" key="3">
    <source>
        <dbReference type="ARBA" id="ARBA00022679"/>
    </source>
</evidence>
<dbReference type="Pfam" id="PF01148">
    <property type="entry name" value="CTP_transf_1"/>
    <property type="match status" value="1"/>
</dbReference>
<keyword evidence="6 7" id="KW-0472">Membrane</keyword>
<evidence type="ECO:0000313" key="8">
    <source>
        <dbReference type="EMBL" id="VAW70428.1"/>
    </source>
</evidence>
<evidence type="ECO:0000256" key="2">
    <source>
        <dbReference type="ARBA" id="ARBA00010185"/>
    </source>
</evidence>
<comment type="subcellular location">
    <subcellularLocation>
        <location evidence="1">Membrane</location>
        <topology evidence="1">Multi-pass membrane protein</topology>
    </subcellularLocation>
</comment>
<gene>
    <name evidence="8" type="ORF">MNBD_GAMMA09-2124</name>
</gene>
<protein>
    <submittedName>
        <fullName evidence="8">Phosphatidate cytidylyltransferase</fullName>
        <ecNumber evidence="8">2.7.7.41</ecNumber>
    </submittedName>
</protein>
<dbReference type="EMBL" id="UOFI01000199">
    <property type="protein sequence ID" value="VAW70428.1"/>
    <property type="molecule type" value="Genomic_DNA"/>
</dbReference>
<evidence type="ECO:0000256" key="7">
    <source>
        <dbReference type="SAM" id="Phobius"/>
    </source>
</evidence>
<keyword evidence="3 8" id="KW-0808">Transferase</keyword>
<comment type="similarity">
    <text evidence="2">Belongs to the CDS family.</text>
</comment>
<feature type="transmembrane region" description="Helical" evidence="7">
    <location>
        <begin position="84"/>
        <end position="104"/>
    </location>
</feature>
<feature type="transmembrane region" description="Helical" evidence="7">
    <location>
        <begin position="206"/>
        <end position="226"/>
    </location>
</feature>